<evidence type="ECO:0000256" key="5">
    <source>
        <dbReference type="ARBA" id="ARBA00017322"/>
    </source>
</evidence>
<dbReference type="InterPro" id="IPR050482">
    <property type="entry name" value="Sensor_HK_TwoCompSys"/>
</dbReference>
<dbReference type="Pfam" id="PF02518">
    <property type="entry name" value="HATPase_c"/>
    <property type="match status" value="1"/>
</dbReference>
<evidence type="ECO:0000256" key="2">
    <source>
        <dbReference type="ARBA" id="ARBA00001966"/>
    </source>
</evidence>
<evidence type="ECO:0000256" key="11">
    <source>
        <dbReference type="ARBA" id="ARBA00023004"/>
    </source>
</evidence>
<keyword evidence="19" id="KW-1185">Reference proteome</keyword>
<evidence type="ECO:0000256" key="4">
    <source>
        <dbReference type="ARBA" id="ARBA00012438"/>
    </source>
</evidence>
<dbReference type="PRINTS" id="PR00344">
    <property type="entry name" value="BCTRLSENSOR"/>
</dbReference>
<dbReference type="GO" id="GO:0046983">
    <property type="term" value="F:protein dimerization activity"/>
    <property type="evidence" value="ECO:0007669"/>
    <property type="project" value="InterPro"/>
</dbReference>
<comment type="cofactor">
    <cofactor evidence="2">
        <name>[4Fe-4S] cluster</name>
        <dbReference type="ChEBI" id="CHEBI:49883"/>
    </cofactor>
</comment>
<feature type="domain" description="Histidine kinase" evidence="17">
    <location>
        <begin position="288"/>
        <end position="380"/>
    </location>
</feature>
<dbReference type="EMBL" id="LTBC01000002">
    <property type="protein sequence ID" value="KYH32964.1"/>
    <property type="molecule type" value="Genomic_DNA"/>
</dbReference>
<proteinExistence type="predicted"/>
<reference evidence="18 19" key="1">
    <citation type="submission" date="2016-02" db="EMBL/GenBank/DDBJ databases">
        <title>Genome sequence of Moorella mulderi DSM 14980.</title>
        <authorList>
            <person name="Poehlein A."/>
            <person name="Daniel R."/>
        </authorList>
    </citation>
    <scope>NUCLEOTIDE SEQUENCE [LARGE SCALE GENOMIC DNA]</scope>
    <source>
        <strain evidence="18 19">DSM 14980</strain>
    </source>
</reference>
<dbReference type="PIRSF" id="PIRSF003169">
    <property type="entry name" value="STHK_DegS"/>
    <property type="match status" value="1"/>
</dbReference>
<keyword evidence="10 18" id="KW-0418">Kinase</keyword>
<comment type="subcellular location">
    <subcellularLocation>
        <location evidence="3">Cytoplasm</location>
    </subcellularLocation>
</comment>
<evidence type="ECO:0000256" key="3">
    <source>
        <dbReference type="ARBA" id="ARBA00004496"/>
    </source>
</evidence>
<dbReference type="InterPro" id="IPR005467">
    <property type="entry name" value="His_kinase_dom"/>
</dbReference>
<feature type="coiled-coil region" evidence="16">
    <location>
        <begin position="45"/>
        <end position="79"/>
    </location>
</feature>
<dbReference type="PANTHER" id="PTHR24421">
    <property type="entry name" value="NITRATE/NITRITE SENSOR PROTEIN NARX-RELATED"/>
    <property type="match status" value="1"/>
</dbReference>
<organism evidence="18 19">
    <name type="scientific">Moorella mulderi DSM 14980</name>
    <dbReference type="NCBI Taxonomy" id="1122241"/>
    <lineage>
        <taxon>Bacteria</taxon>
        <taxon>Bacillati</taxon>
        <taxon>Bacillota</taxon>
        <taxon>Clostridia</taxon>
        <taxon>Neomoorellales</taxon>
        <taxon>Neomoorellaceae</taxon>
        <taxon>Neomoorella</taxon>
    </lineage>
</organism>
<gene>
    <name evidence="18" type="primary">degS</name>
    <name evidence="18" type="ORF">MOMUL_07420</name>
</gene>
<dbReference type="GO" id="GO:0005737">
    <property type="term" value="C:cytoplasm"/>
    <property type="evidence" value="ECO:0007669"/>
    <property type="project" value="UniProtKB-SubCell"/>
</dbReference>
<dbReference type="InterPro" id="IPR016381">
    <property type="entry name" value="Sig_transdc_His_kinase_DegS"/>
</dbReference>
<accession>A0A151AZ78</accession>
<keyword evidence="9" id="KW-0479">Metal-binding</keyword>
<evidence type="ECO:0000313" key="19">
    <source>
        <dbReference type="Proteomes" id="UP000075670"/>
    </source>
</evidence>
<evidence type="ECO:0000256" key="14">
    <source>
        <dbReference type="ARBA" id="ARBA00024827"/>
    </source>
</evidence>
<dbReference type="InterPro" id="IPR004358">
    <property type="entry name" value="Sig_transdc_His_kin-like_C"/>
</dbReference>
<dbReference type="PROSITE" id="PS50109">
    <property type="entry name" value="HIS_KIN"/>
    <property type="match status" value="1"/>
</dbReference>
<comment type="caution">
    <text evidence="18">The sequence shown here is derived from an EMBL/GenBank/DDBJ whole genome shotgun (WGS) entry which is preliminary data.</text>
</comment>
<dbReference type="GO" id="GO:0016020">
    <property type="term" value="C:membrane"/>
    <property type="evidence" value="ECO:0007669"/>
    <property type="project" value="InterPro"/>
</dbReference>
<sequence>MRGEPISTLDRIVKETIEAIERSQAQLYDIAENTRTEVNLVSSELTAVKNELNAIITEVDKLERAEKRARLRLAEVSRDFNRYTEQDIKTAYDTAYNLQIELIKLREKEKVLQYRRNHLEMSLRRLQTTVQRAEKLISQVGVVLTYLNGGLHDLSLKLGELQQTQQMALSIIRAQEEERKRVAREIHDGPAQSMANIVMRAEYCLKLLDKDPGKIREELLALQNIVMLSLQDVRKIIFDLRPMVLDDLGLAPALKRYFATYKEQYGLEIEFLFFGQERRLDSTVEAALFRIIQEAVNNIKKHAQVNSALVKMEMLPDKITISIRDMGKGFDLNSVQGDKDCNGYGLVGIRERVQLLNGEMKINTAPGKGTHISISIPLQDQA</sequence>
<keyword evidence="16" id="KW-0175">Coiled coil</keyword>
<evidence type="ECO:0000256" key="13">
    <source>
        <dbReference type="ARBA" id="ARBA00023014"/>
    </source>
</evidence>
<dbReference type="InterPro" id="IPR008595">
    <property type="entry name" value="DegS"/>
</dbReference>
<dbReference type="InterPro" id="IPR011712">
    <property type="entry name" value="Sig_transdc_His_kin_sub3_dim/P"/>
</dbReference>
<dbReference type="GO" id="GO:0051539">
    <property type="term" value="F:4 iron, 4 sulfur cluster binding"/>
    <property type="evidence" value="ECO:0007669"/>
    <property type="project" value="UniProtKB-KW"/>
</dbReference>
<dbReference type="PATRIC" id="fig|1122241.3.peg.779"/>
<dbReference type="InterPro" id="IPR003594">
    <property type="entry name" value="HATPase_dom"/>
</dbReference>
<evidence type="ECO:0000256" key="6">
    <source>
        <dbReference type="ARBA" id="ARBA00022485"/>
    </source>
</evidence>
<evidence type="ECO:0000256" key="1">
    <source>
        <dbReference type="ARBA" id="ARBA00000085"/>
    </source>
</evidence>
<keyword evidence="18" id="KW-0378">Hydrolase</keyword>
<dbReference type="GO" id="GO:0046872">
    <property type="term" value="F:metal ion binding"/>
    <property type="evidence" value="ECO:0007669"/>
    <property type="project" value="UniProtKB-KW"/>
</dbReference>
<evidence type="ECO:0000256" key="8">
    <source>
        <dbReference type="ARBA" id="ARBA00022679"/>
    </source>
</evidence>
<dbReference type="GO" id="GO:0000155">
    <property type="term" value="F:phosphorelay sensor kinase activity"/>
    <property type="evidence" value="ECO:0007669"/>
    <property type="project" value="InterPro"/>
</dbReference>
<dbReference type="GO" id="GO:0016787">
    <property type="term" value="F:hydrolase activity"/>
    <property type="evidence" value="ECO:0007669"/>
    <property type="project" value="UniProtKB-KW"/>
</dbReference>
<comment type="catalytic activity">
    <reaction evidence="1">
        <text>ATP + protein L-histidine = ADP + protein N-phospho-L-histidine.</text>
        <dbReference type="EC" id="2.7.13.3"/>
    </reaction>
</comment>
<keyword evidence="6" id="KW-0004">4Fe-4S</keyword>
<dbReference type="AlphaFoldDB" id="A0A151AZ78"/>
<keyword evidence="7" id="KW-0963">Cytoplasm</keyword>
<keyword evidence="8 18" id="KW-0808">Transferase</keyword>
<evidence type="ECO:0000256" key="7">
    <source>
        <dbReference type="ARBA" id="ARBA00022490"/>
    </source>
</evidence>
<dbReference type="Pfam" id="PF05384">
    <property type="entry name" value="DegS"/>
    <property type="match status" value="1"/>
</dbReference>
<evidence type="ECO:0000313" key="18">
    <source>
        <dbReference type="EMBL" id="KYH32964.1"/>
    </source>
</evidence>
<keyword evidence="11" id="KW-0408">Iron</keyword>
<evidence type="ECO:0000256" key="10">
    <source>
        <dbReference type="ARBA" id="ARBA00022777"/>
    </source>
</evidence>
<dbReference type="SUPFAM" id="SSF55874">
    <property type="entry name" value="ATPase domain of HSP90 chaperone/DNA topoisomerase II/histidine kinase"/>
    <property type="match status" value="1"/>
</dbReference>
<protein>
    <recommendedName>
        <fullName evidence="5">Oxygen sensor histidine kinase NreB</fullName>
        <ecNumber evidence="4">2.7.13.3</ecNumber>
    </recommendedName>
    <alternativeName>
        <fullName evidence="15">Nitrogen regulation protein B</fullName>
    </alternativeName>
</protein>
<dbReference type="Proteomes" id="UP000075670">
    <property type="component" value="Unassembled WGS sequence"/>
</dbReference>
<evidence type="ECO:0000256" key="9">
    <source>
        <dbReference type="ARBA" id="ARBA00022723"/>
    </source>
</evidence>
<comment type="function">
    <text evidence="14">Member of the two-component regulatory system NreB/NreC involved in the control of dissimilatory nitrate/nitrite reduction in response to oxygen. NreB functions as a direct oxygen sensor histidine kinase which is autophosphorylated, in the absence of oxygen, probably at the conserved histidine residue, and transfers its phosphate group probably to a conserved aspartate residue of NreC. NreB/NreC activates the expression of the nitrate (narGHJI) and nitrite (nir) reductase operons, as well as the putative nitrate transporter gene narT.</text>
</comment>
<evidence type="ECO:0000259" key="17">
    <source>
        <dbReference type="PROSITE" id="PS50109"/>
    </source>
</evidence>
<evidence type="ECO:0000256" key="15">
    <source>
        <dbReference type="ARBA" id="ARBA00030800"/>
    </source>
</evidence>
<dbReference type="Gene3D" id="1.20.5.1930">
    <property type="match status" value="1"/>
</dbReference>
<dbReference type="InterPro" id="IPR036890">
    <property type="entry name" value="HATPase_C_sf"/>
</dbReference>
<keyword evidence="13" id="KW-0411">Iron-sulfur</keyword>
<dbReference type="EC" id="2.7.13.3" evidence="4"/>
<name>A0A151AZ78_9FIRM</name>
<dbReference type="CDD" id="cd16917">
    <property type="entry name" value="HATPase_UhpB-NarQ-NarX-like"/>
    <property type="match status" value="1"/>
</dbReference>
<dbReference type="Gene3D" id="3.30.565.10">
    <property type="entry name" value="Histidine kinase-like ATPase, C-terminal domain"/>
    <property type="match status" value="1"/>
</dbReference>
<dbReference type="SMART" id="SM00387">
    <property type="entry name" value="HATPase_c"/>
    <property type="match status" value="1"/>
</dbReference>
<dbReference type="Pfam" id="PF07730">
    <property type="entry name" value="HisKA_3"/>
    <property type="match status" value="1"/>
</dbReference>
<evidence type="ECO:0000256" key="16">
    <source>
        <dbReference type="SAM" id="Coils"/>
    </source>
</evidence>
<keyword evidence="12" id="KW-0902">Two-component regulatory system</keyword>
<evidence type="ECO:0000256" key="12">
    <source>
        <dbReference type="ARBA" id="ARBA00023012"/>
    </source>
</evidence>
<dbReference type="PANTHER" id="PTHR24421:SF55">
    <property type="entry name" value="SENSOR HISTIDINE KINASE YDFH"/>
    <property type="match status" value="1"/>
</dbReference>